<dbReference type="GO" id="GO:0006281">
    <property type="term" value="P:DNA repair"/>
    <property type="evidence" value="ECO:0007669"/>
    <property type="project" value="UniProtKB-KW"/>
</dbReference>
<sequence>MAAGKAKGAEEFVPAGADLETLRAASCGCQGCELYHDATQTVFGEGPADASVFVVGEQPGDREDIEGHPFVGPAGRLLDKALEEVGIDRDTVYVTNAVKHFKFEERGKRRIHKTPGRTEVVACTPWLTAELDAIHPELVVCLGAVAAKAVLGPSFKVSEERGNVVFSDDYRVVATVHPSAVLRAPDRDAAYKGFVEDLRAVRAAMDAS</sequence>
<dbReference type="NCBIfam" id="TIGR03914">
    <property type="entry name" value="UDG_fam_dom"/>
    <property type="match status" value="1"/>
</dbReference>
<evidence type="ECO:0000256" key="7">
    <source>
        <dbReference type="ARBA" id="ARBA00023004"/>
    </source>
</evidence>
<evidence type="ECO:0000256" key="8">
    <source>
        <dbReference type="ARBA" id="ARBA00023014"/>
    </source>
</evidence>
<keyword evidence="3" id="KW-0004">4Fe-4S</keyword>
<dbReference type="NCBIfam" id="TIGR00758">
    <property type="entry name" value="UDG_fam4"/>
    <property type="match status" value="1"/>
</dbReference>
<evidence type="ECO:0000256" key="4">
    <source>
        <dbReference type="ARBA" id="ARBA00022723"/>
    </source>
</evidence>
<dbReference type="Pfam" id="PF03167">
    <property type="entry name" value="UDG"/>
    <property type="match status" value="1"/>
</dbReference>
<dbReference type="OrthoDB" id="5290748at2"/>
<evidence type="ECO:0000256" key="3">
    <source>
        <dbReference type="ARBA" id="ARBA00022485"/>
    </source>
</evidence>
<evidence type="ECO:0000259" key="10">
    <source>
        <dbReference type="SMART" id="SM00986"/>
    </source>
</evidence>
<organism evidence="11 12">
    <name type="scientific">Nocardia bhagyanarayanae</name>
    <dbReference type="NCBI Taxonomy" id="1215925"/>
    <lineage>
        <taxon>Bacteria</taxon>
        <taxon>Bacillati</taxon>
        <taxon>Actinomycetota</taxon>
        <taxon>Actinomycetes</taxon>
        <taxon>Mycobacteriales</taxon>
        <taxon>Nocardiaceae</taxon>
        <taxon>Nocardia</taxon>
    </lineage>
</organism>
<dbReference type="AlphaFoldDB" id="A0A543FGX2"/>
<accession>A0A543FGX2</accession>
<proteinExistence type="inferred from homology"/>
<keyword evidence="7" id="KW-0408">Iron</keyword>
<dbReference type="GO" id="GO:0051539">
    <property type="term" value="F:4 iron, 4 sulfur cluster binding"/>
    <property type="evidence" value="ECO:0007669"/>
    <property type="project" value="UniProtKB-KW"/>
</dbReference>
<dbReference type="InterPro" id="IPR005122">
    <property type="entry name" value="Uracil-DNA_glycosylase-like"/>
</dbReference>
<gene>
    <name evidence="11" type="ORF">FB390_4707</name>
</gene>
<dbReference type="GO" id="GO:0046872">
    <property type="term" value="F:metal ion binding"/>
    <property type="evidence" value="ECO:0007669"/>
    <property type="project" value="UniProtKB-KW"/>
</dbReference>
<evidence type="ECO:0000256" key="1">
    <source>
        <dbReference type="ARBA" id="ARBA00006521"/>
    </source>
</evidence>
<keyword evidence="5" id="KW-0227">DNA damage</keyword>
<dbReference type="RefSeq" id="WP_141810828.1">
    <property type="nucleotide sequence ID" value="NZ_VFPG01000001.1"/>
</dbReference>
<keyword evidence="9" id="KW-0234">DNA repair</keyword>
<evidence type="ECO:0000256" key="9">
    <source>
        <dbReference type="ARBA" id="ARBA00023204"/>
    </source>
</evidence>
<dbReference type="CDD" id="cd10030">
    <property type="entry name" value="UDG-F4_TTUDGA_SPO1dp_like"/>
    <property type="match status" value="1"/>
</dbReference>
<evidence type="ECO:0000256" key="2">
    <source>
        <dbReference type="ARBA" id="ARBA00019403"/>
    </source>
</evidence>
<dbReference type="EMBL" id="VFPG01000001">
    <property type="protein sequence ID" value="TQM32994.1"/>
    <property type="molecule type" value="Genomic_DNA"/>
</dbReference>
<dbReference type="Gene3D" id="3.40.470.10">
    <property type="entry name" value="Uracil-DNA glycosylase-like domain"/>
    <property type="match status" value="1"/>
</dbReference>
<comment type="similarity">
    <text evidence="1">Belongs to the uracil-DNA glycosylase (UDG) superfamily. Type 4 (UDGa) family.</text>
</comment>
<reference evidence="11 12" key="1">
    <citation type="submission" date="2019-06" db="EMBL/GenBank/DDBJ databases">
        <title>Sequencing the genomes of 1000 actinobacteria strains.</title>
        <authorList>
            <person name="Klenk H.-P."/>
        </authorList>
    </citation>
    <scope>NUCLEOTIDE SEQUENCE [LARGE SCALE GENOMIC DNA]</scope>
    <source>
        <strain evidence="11 12">DSM 103495</strain>
    </source>
</reference>
<keyword evidence="8" id="KW-0411">Iron-sulfur</keyword>
<dbReference type="SMART" id="SM00987">
    <property type="entry name" value="UreE_C"/>
    <property type="match status" value="1"/>
</dbReference>
<protein>
    <recommendedName>
        <fullName evidence="2">Type-4 uracil-DNA glycosylase</fullName>
    </recommendedName>
</protein>
<feature type="domain" description="Uracil-DNA glycosylase-like" evidence="10">
    <location>
        <begin position="43"/>
        <end position="199"/>
    </location>
</feature>
<dbReference type="PANTHER" id="PTHR33693">
    <property type="entry name" value="TYPE-5 URACIL-DNA GLYCOSYLASE"/>
    <property type="match status" value="1"/>
</dbReference>
<dbReference type="InterPro" id="IPR036895">
    <property type="entry name" value="Uracil-DNA_glycosylase-like_sf"/>
</dbReference>
<dbReference type="SUPFAM" id="SSF52141">
    <property type="entry name" value="Uracil-DNA glycosylase-like"/>
    <property type="match status" value="1"/>
</dbReference>
<evidence type="ECO:0000313" key="11">
    <source>
        <dbReference type="EMBL" id="TQM32994.1"/>
    </source>
</evidence>
<name>A0A543FGX2_9NOCA</name>
<comment type="caution">
    <text evidence="11">The sequence shown here is derived from an EMBL/GenBank/DDBJ whole genome shotgun (WGS) entry which is preliminary data.</text>
</comment>
<dbReference type="SMART" id="SM00986">
    <property type="entry name" value="UDG"/>
    <property type="match status" value="1"/>
</dbReference>
<keyword evidence="4" id="KW-0479">Metal-binding</keyword>
<evidence type="ECO:0000256" key="5">
    <source>
        <dbReference type="ARBA" id="ARBA00022763"/>
    </source>
</evidence>
<evidence type="ECO:0000313" key="12">
    <source>
        <dbReference type="Proteomes" id="UP000316331"/>
    </source>
</evidence>
<evidence type="ECO:0000256" key="6">
    <source>
        <dbReference type="ARBA" id="ARBA00022801"/>
    </source>
</evidence>
<dbReference type="InterPro" id="IPR005273">
    <property type="entry name" value="Ura-DNA_glyco_family4"/>
</dbReference>
<dbReference type="GO" id="GO:0097506">
    <property type="term" value="F:deaminated base DNA N-glycosylase activity"/>
    <property type="evidence" value="ECO:0007669"/>
    <property type="project" value="UniProtKB-ARBA"/>
</dbReference>
<keyword evidence="6" id="KW-0378">Hydrolase</keyword>
<dbReference type="InterPro" id="IPR051536">
    <property type="entry name" value="UDG_Type-4/5"/>
</dbReference>
<dbReference type="Proteomes" id="UP000316331">
    <property type="component" value="Unassembled WGS sequence"/>
</dbReference>
<keyword evidence="12" id="KW-1185">Reference proteome</keyword>
<dbReference type="PANTHER" id="PTHR33693:SF9">
    <property type="entry name" value="TYPE-4 URACIL-DNA GLYCOSYLASE"/>
    <property type="match status" value="1"/>
</dbReference>